<sequence length="520" mass="57798">MSQGSRPVLAGVIGFCSIGAKSESTRTDAREKPVYGMIDGYYRCLVGDGETIRSALNYKPEPDDVFIVSYPKSGNTWLEHIAYNIINDRAPPANWMDYNREIPFLDMHGAEAIRRMRRPGFIKTHMPFHLHPYSRDAKYICICRNPYDCCVSFYHHTRNLPIYLFSDGTFDEFLEMFVAGKVDFGDYFDHLLSWYVHRDDPNVLFLTYEDLKEDTAKWVMKIADFLGEDYGKKLRVDERALENILNRTSFEAMKEHVNVAQRKFVVERSLVPDDQKPEWVKRTMKGIGKRVANINRAPGDFVRKGVVGDWKTHFSAEQAARLKEHIAVKTPCTGSACDDAAQEGAVFAGAAASKTTGDGLLIALTGAVPPAATSASSSFIKSSPHRSCCGLHALETVLGPGISGDVFDSPVGLENPPDGIVRNVARHPMTFQPHLGLVGVEHEPPLPLHQKFLGFQNLLFGCQRVEELAVQARRPLLSPVVQSSQSESVSRPADRPSHASAEQASCPGLSQPESRYGTIP</sequence>
<keyword evidence="2" id="KW-1185">Reference proteome</keyword>
<name>A0AC60QYH2_IXOPE</name>
<reference evidence="1 2" key="1">
    <citation type="journal article" date="2020" name="Cell">
        <title>Large-Scale Comparative Analyses of Tick Genomes Elucidate Their Genetic Diversity and Vector Capacities.</title>
        <authorList>
            <consortium name="Tick Genome and Microbiome Consortium (TIGMIC)"/>
            <person name="Jia N."/>
            <person name="Wang J."/>
            <person name="Shi W."/>
            <person name="Du L."/>
            <person name="Sun Y."/>
            <person name="Zhan W."/>
            <person name="Jiang J.F."/>
            <person name="Wang Q."/>
            <person name="Zhang B."/>
            <person name="Ji P."/>
            <person name="Bell-Sakyi L."/>
            <person name="Cui X.M."/>
            <person name="Yuan T.T."/>
            <person name="Jiang B.G."/>
            <person name="Yang W.F."/>
            <person name="Lam T.T."/>
            <person name="Chang Q.C."/>
            <person name="Ding S.J."/>
            <person name="Wang X.J."/>
            <person name="Zhu J.G."/>
            <person name="Ruan X.D."/>
            <person name="Zhao L."/>
            <person name="Wei J.T."/>
            <person name="Ye R.Z."/>
            <person name="Que T.C."/>
            <person name="Du C.H."/>
            <person name="Zhou Y.H."/>
            <person name="Cheng J.X."/>
            <person name="Dai P.F."/>
            <person name="Guo W.B."/>
            <person name="Han X.H."/>
            <person name="Huang E.J."/>
            <person name="Li L.F."/>
            <person name="Wei W."/>
            <person name="Gao Y.C."/>
            <person name="Liu J.Z."/>
            <person name="Shao H.Z."/>
            <person name="Wang X."/>
            <person name="Wang C.C."/>
            <person name="Yang T.C."/>
            <person name="Huo Q.B."/>
            <person name="Li W."/>
            <person name="Chen H.Y."/>
            <person name="Chen S.E."/>
            <person name="Zhou L.G."/>
            <person name="Ni X.B."/>
            <person name="Tian J.H."/>
            <person name="Sheng Y."/>
            <person name="Liu T."/>
            <person name="Pan Y.S."/>
            <person name="Xia L.Y."/>
            <person name="Li J."/>
            <person name="Zhao F."/>
            <person name="Cao W.C."/>
        </authorList>
    </citation>
    <scope>NUCLEOTIDE SEQUENCE [LARGE SCALE GENOMIC DNA]</scope>
    <source>
        <strain evidence="1">Iper-2018</strain>
    </source>
</reference>
<organism evidence="1 2">
    <name type="scientific">Ixodes persulcatus</name>
    <name type="common">Taiga tick</name>
    <dbReference type="NCBI Taxonomy" id="34615"/>
    <lineage>
        <taxon>Eukaryota</taxon>
        <taxon>Metazoa</taxon>
        <taxon>Ecdysozoa</taxon>
        <taxon>Arthropoda</taxon>
        <taxon>Chelicerata</taxon>
        <taxon>Arachnida</taxon>
        <taxon>Acari</taxon>
        <taxon>Parasitiformes</taxon>
        <taxon>Ixodida</taxon>
        <taxon>Ixodoidea</taxon>
        <taxon>Ixodidae</taxon>
        <taxon>Ixodinae</taxon>
        <taxon>Ixodes</taxon>
    </lineage>
</organism>
<proteinExistence type="predicted"/>
<dbReference type="Proteomes" id="UP000805193">
    <property type="component" value="Unassembled WGS sequence"/>
</dbReference>
<evidence type="ECO:0000313" key="1">
    <source>
        <dbReference type="EMBL" id="KAG0444262.1"/>
    </source>
</evidence>
<gene>
    <name evidence="1" type="ORF">HPB47_013990</name>
</gene>
<comment type="caution">
    <text evidence="1">The sequence shown here is derived from an EMBL/GenBank/DDBJ whole genome shotgun (WGS) entry which is preliminary data.</text>
</comment>
<accession>A0AC60QYH2</accession>
<protein>
    <submittedName>
        <fullName evidence="1">Uncharacterized protein</fullName>
    </submittedName>
</protein>
<evidence type="ECO:0000313" key="2">
    <source>
        <dbReference type="Proteomes" id="UP000805193"/>
    </source>
</evidence>
<dbReference type="EMBL" id="JABSTQ010002267">
    <property type="protein sequence ID" value="KAG0444262.1"/>
    <property type="molecule type" value="Genomic_DNA"/>
</dbReference>